<evidence type="ECO:0000256" key="5">
    <source>
        <dbReference type="ARBA" id="ARBA00023242"/>
    </source>
</evidence>
<name>A0ABM0JE22_APLCA</name>
<feature type="domain" description="BHLH" evidence="8">
    <location>
        <begin position="77"/>
        <end position="128"/>
    </location>
</feature>
<sequence>MDLLLQAAKVLELEHSDDGTDRVSARSARGANFHQYAKSKDENNENSGIQLPFSDNGRGSLEDGIPAAERRRAGGAGTREVHNQLEKNRRKQLRECFNHLQQCVPSLENKRVATQSILQGAIKYIKHLKKKDVEQEREIQMLAKRKSELKKKYDLELNKCSEEEQRMAEVFLKVVNAETPHSQAEDDGHTSDSTTTASEGPGNEDDDLSEAEEVNMEAGYSITSYDKFESSRKRKAGMRNDSGGRHDSTSSRNHGTIIRHMGSKTSQSSASAAASSAMSSSSSVALKNMLEQRKKQQVTVTSQGARSSAGMSKSPIKSHGGSLTSSYPMISGHLASTPKSKTSSHPVPALPNPTRSAGLPDHASSELLSFAGAVQSHSLSATPVNSASDHTSTQASTAKGRKGEEAKAVVSRRSSAGAAAMATHTSPSVVINSIPSLPLSATINLTNPNAAFSSSLGSPVKTLNNSTMLQSNLTFLPPQVSGTMGTAQLPSEARRGEGLIPSPLKIPTGYNGSGDGNLVSSKPNLNHLSSTTTMPTQLSAAHLMEATLPNSKILPGISASLASLIRTLPNSSGLSPMGVSLASAPVTIPPQDTRVKGHSSSSSPALISSQPAALVQPAAVKTDSSSASVNPPLTLANKNARIATLLAAPATPNTPLRPPTMNVINSPGANPVSISLADAQKTMALAPTLLPLAVSSAPSHVAPTASISLSDPQKVMSFTPTLLPPHQQLSAAASSATPTASITLSDTHKTAGLAPTILPLPLASGPHTTASSSIISPGTPIRFFAPLTPSSMMASLGNGQTHLMPTVVQLGASGPVAVLQNLIPTGPHPLLAQPIIVMTTPSPITSTSQTMAGTKFCRPPSHAWTAINNIRPFGREREYPLEFGKLPQLCERTTK</sequence>
<feature type="region of interest" description="Disordered" evidence="7">
    <location>
        <begin position="15"/>
        <end position="63"/>
    </location>
</feature>
<feature type="compositionally biased region" description="Polar residues" evidence="7">
    <location>
        <begin position="381"/>
        <end position="397"/>
    </location>
</feature>
<feature type="region of interest" description="Disordered" evidence="7">
    <location>
        <begin position="292"/>
        <end position="361"/>
    </location>
</feature>
<keyword evidence="9" id="KW-1185">Reference proteome</keyword>
<dbReference type="RefSeq" id="XP_005091560.1">
    <property type="nucleotide sequence ID" value="XM_005091503.3"/>
</dbReference>
<feature type="compositionally biased region" description="Polar residues" evidence="7">
    <location>
        <begin position="297"/>
        <end position="311"/>
    </location>
</feature>
<dbReference type="SUPFAM" id="SSF47459">
    <property type="entry name" value="HLH, helix-loop-helix DNA-binding domain"/>
    <property type="match status" value="1"/>
</dbReference>
<dbReference type="PANTHER" id="PTHR11969">
    <property type="entry name" value="MAX DIMERIZATION, MAD"/>
    <property type="match status" value="1"/>
</dbReference>
<dbReference type="Gene3D" id="4.10.280.10">
    <property type="entry name" value="Helix-loop-helix DNA-binding domain"/>
    <property type="match status" value="1"/>
</dbReference>
<dbReference type="InterPro" id="IPR036638">
    <property type="entry name" value="HLH_DNA-bd_sf"/>
</dbReference>
<keyword evidence="6" id="KW-0175">Coiled coil</keyword>
<evidence type="ECO:0000256" key="4">
    <source>
        <dbReference type="ARBA" id="ARBA00023163"/>
    </source>
</evidence>
<evidence type="ECO:0000313" key="9">
    <source>
        <dbReference type="Proteomes" id="UP000694888"/>
    </source>
</evidence>
<feature type="coiled-coil region" evidence="6">
    <location>
        <begin position="125"/>
        <end position="166"/>
    </location>
</feature>
<organism evidence="9 10">
    <name type="scientific">Aplysia californica</name>
    <name type="common">California sea hare</name>
    <dbReference type="NCBI Taxonomy" id="6500"/>
    <lineage>
        <taxon>Eukaryota</taxon>
        <taxon>Metazoa</taxon>
        <taxon>Spiralia</taxon>
        <taxon>Lophotrochozoa</taxon>
        <taxon>Mollusca</taxon>
        <taxon>Gastropoda</taxon>
        <taxon>Heterobranchia</taxon>
        <taxon>Euthyneura</taxon>
        <taxon>Tectipleura</taxon>
        <taxon>Aplysiida</taxon>
        <taxon>Aplysioidea</taxon>
        <taxon>Aplysiidae</taxon>
        <taxon>Aplysia</taxon>
    </lineage>
</organism>
<feature type="compositionally biased region" description="Acidic residues" evidence="7">
    <location>
        <begin position="202"/>
        <end position="215"/>
    </location>
</feature>
<reference evidence="10" key="1">
    <citation type="submission" date="2025-08" db="UniProtKB">
        <authorList>
            <consortium name="RefSeq"/>
        </authorList>
    </citation>
    <scope>IDENTIFICATION</scope>
</reference>
<keyword evidence="3" id="KW-0238">DNA-binding</keyword>
<dbReference type="InterPro" id="IPR011598">
    <property type="entry name" value="bHLH_dom"/>
</dbReference>
<evidence type="ECO:0000256" key="3">
    <source>
        <dbReference type="ARBA" id="ARBA00023125"/>
    </source>
</evidence>
<feature type="compositionally biased region" description="Basic and acidic residues" evidence="7">
    <location>
        <begin position="15"/>
        <end position="24"/>
    </location>
</feature>
<dbReference type="SMART" id="SM00353">
    <property type="entry name" value="HLH"/>
    <property type="match status" value="1"/>
</dbReference>
<dbReference type="GeneID" id="101852380"/>
<evidence type="ECO:0000313" key="10">
    <source>
        <dbReference type="RefSeq" id="XP_005091560.1"/>
    </source>
</evidence>
<dbReference type="Proteomes" id="UP000694888">
    <property type="component" value="Unplaced"/>
</dbReference>
<evidence type="ECO:0000256" key="2">
    <source>
        <dbReference type="ARBA" id="ARBA00023015"/>
    </source>
</evidence>
<gene>
    <name evidence="10" type="primary">LOC101852380</name>
</gene>
<keyword evidence="4" id="KW-0804">Transcription</keyword>
<evidence type="ECO:0000256" key="6">
    <source>
        <dbReference type="SAM" id="Coils"/>
    </source>
</evidence>
<dbReference type="Pfam" id="PF00010">
    <property type="entry name" value="HLH"/>
    <property type="match status" value="1"/>
</dbReference>
<evidence type="ECO:0000259" key="8">
    <source>
        <dbReference type="PROSITE" id="PS50888"/>
    </source>
</evidence>
<keyword evidence="5" id="KW-0539">Nucleus</keyword>
<dbReference type="PROSITE" id="PS50888">
    <property type="entry name" value="BHLH"/>
    <property type="match status" value="1"/>
</dbReference>
<evidence type="ECO:0000256" key="7">
    <source>
        <dbReference type="SAM" id="MobiDB-lite"/>
    </source>
</evidence>
<accession>A0ABM0JE22</accession>
<proteinExistence type="predicted"/>
<comment type="subcellular location">
    <subcellularLocation>
        <location evidence="1">Nucleus</location>
    </subcellularLocation>
</comment>
<evidence type="ECO:0000256" key="1">
    <source>
        <dbReference type="ARBA" id="ARBA00004123"/>
    </source>
</evidence>
<protein>
    <submittedName>
        <fullName evidence="10">Mucin-6 isoform X1</fullName>
    </submittedName>
</protein>
<feature type="region of interest" description="Disordered" evidence="7">
    <location>
        <begin position="180"/>
        <end position="255"/>
    </location>
</feature>
<dbReference type="PANTHER" id="PTHR11969:SF99">
    <property type="entry name" value="MAX-BINDING PROTEIN MNT"/>
    <property type="match status" value="1"/>
</dbReference>
<feature type="region of interest" description="Disordered" evidence="7">
    <location>
        <begin position="381"/>
        <end position="412"/>
    </location>
</feature>
<keyword evidence="2" id="KW-0805">Transcription regulation</keyword>